<evidence type="ECO:0000259" key="7">
    <source>
        <dbReference type="Pfam" id="PF01061"/>
    </source>
</evidence>
<evidence type="ECO:0000256" key="4">
    <source>
        <dbReference type="ARBA" id="ARBA00022989"/>
    </source>
</evidence>
<dbReference type="Pfam" id="PF01061">
    <property type="entry name" value="ABC2_membrane"/>
    <property type="match status" value="1"/>
</dbReference>
<dbReference type="EMBL" id="HBGJ01042770">
    <property type="protein sequence ID" value="CAD9268418.1"/>
    <property type="molecule type" value="Transcribed_RNA"/>
</dbReference>
<feature type="domain" description="ABC-2 type transporter transmembrane" evidence="7">
    <location>
        <begin position="51"/>
        <end position="262"/>
    </location>
</feature>
<sequence length="314" mass="35275">MFVVQTNTPKELRSKGFFDRQKSDSAATSKVQSVEEGGENLYSGKASMPAQIRWLLEREIRHVARDTGSLAARFGITIFLNLLFGLIFQGAGDEDDSVADNLNTHFGALTMVTISSMFGSAQPTAIEFPFQRPVFLREYSAGSYSSFAYFISKLAMELPLGLLQMLVSWVVVYWLIAFDGNFLYMLLASWMLSICSASVAVVLGCAVADVKTVSEFLAPIFVPQLLFAGFFIRTEQIPVWLRWAQYLCALKYTMNILVVIEFGDCEHEGCENLLESNDVDEDHVWIYVLVLLALFSFFRLFALWVLVGKAKTVY</sequence>
<feature type="transmembrane region" description="Helical" evidence="6">
    <location>
        <begin position="216"/>
        <end position="233"/>
    </location>
</feature>
<evidence type="ECO:0000256" key="2">
    <source>
        <dbReference type="ARBA" id="ARBA00022448"/>
    </source>
</evidence>
<dbReference type="GO" id="GO:0140359">
    <property type="term" value="F:ABC-type transporter activity"/>
    <property type="evidence" value="ECO:0007669"/>
    <property type="project" value="InterPro"/>
</dbReference>
<dbReference type="InterPro" id="IPR013525">
    <property type="entry name" value="ABC2_TM"/>
</dbReference>
<feature type="transmembrane region" description="Helical" evidence="6">
    <location>
        <begin position="284"/>
        <end position="307"/>
    </location>
</feature>
<feature type="transmembrane region" description="Helical" evidence="6">
    <location>
        <begin position="147"/>
        <end position="176"/>
    </location>
</feature>
<proteinExistence type="predicted"/>
<keyword evidence="2" id="KW-0813">Transport</keyword>
<keyword evidence="3 6" id="KW-0812">Transmembrane</keyword>
<gene>
    <name evidence="8" type="ORF">PPAR1163_LOCUS26851</name>
</gene>
<comment type="subcellular location">
    <subcellularLocation>
        <location evidence="1">Membrane</location>
        <topology evidence="1">Multi-pass membrane protein</topology>
    </subcellularLocation>
</comment>
<feature type="transmembrane region" description="Helical" evidence="6">
    <location>
        <begin position="108"/>
        <end position="126"/>
    </location>
</feature>
<dbReference type="PANTHER" id="PTHR48041">
    <property type="entry name" value="ABC TRANSPORTER G FAMILY MEMBER 28"/>
    <property type="match status" value="1"/>
</dbReference>
<evidence type="ECO:0000256" key="1">
    <source>
        <dbReference type="ARBA" id="ARBA00004141"/>
    </source>
</evidence>
<dbReference type="InterPro" id="IPR050352">
    <property type="entry name" value="ABCG_transporters"/>
</dbReference>
<dbReference type="GO" id="GO:0016020">
    <property type="term" value="C:membrane"/>
    <property type="evidence" value="ECO:0007669"/>
    <property type="project" value="UniProtKB-SubCell"/>
</dbReference>
<protein>
    <recommendedName>
        <fullName evidence="7">ABC-2 type transporter transmembrane domain-containing protein</fullName>
    </recommendedName>
</protein>
<evidence type="ECO:0000256" key="6">
    <source>
        <dbReference type="SAM" id="Phobius"/>
    </source>
</evidence>
<organism evidence="8">
    <name type="scientific">Phaeomonas parva</name>
    <dbReference type="NCBI Taxonomy" id="124430"/>
    <lineage>
        <taxon>Eukaryota</taxon>
        <taxon>Sar</taxon>
        <taxon>Stramenopiles</taxon>
        <taxon>Ochrophyta</taxon>
        <taxon>Pinguiophyceae</taxon>
        <taxon>Pinguiochrysidales</taxon>
        <taxon>Pinguiochrysidaceae</taxon>
        <taxon>Phaeomonas</taxon>
    </lineage>
</organism>
<evidence type="ECO:0000256" key="3">
    <source>
        <dbReference type="ARBA" id="ARBA00022692"/>
    </source>
</evidence>
<dbReference type="AlphaFoldDB" id="A0A7S1UJ12"/>
<reference evidence="8" key="1">
    <citation type="submission" date="2021-01" db="EMBL/GenBank/DDBJ databases">
        <authorList>
            <person name="Corre E."/>
            <person name="Pelletier E."/>
            <person name="Niang G."/>
            <person name="Scheremetjew M."/>
            <person name="Finn R."/>
            <person name="Kale V."/>
            <person name="Holt S."/>
            <person name="Cochrane G."/>
            <person name="Meng A."/>
            <person name="Brown T."/>
            <person name="Cohen L."/>
        </authorList>
    </citation>
    <scope>NUCLEOTIDE SEQUENCE</scope>
    <source>
        <strain evidence="8">CCMP2877</strain>
    </source>
</reference>
<keyword evidence="5 6" id="KW-0472">Membrane</keyword>
<feature type="transmembrane region" description="Helical" evidence="6">
    <location>
        <begin position="182"/>
        <end position="204"/>
    </location>
</feature>
<evidence type="ECO:0000313" key="8">
    <source>
        <dbReference type="EMBL" id="CAD9268418.1"/>
    </source>
</evidence>
<feature type="transmembrane region" description="Helical" evidence="6">
    <location>
        <begin position="70"/>
        <end position="88"/>
    </location>
</feature>
<name>A0A7S1UJ12_9STRA</name>
<keyword evidence="4 6" id="KW-1133">Transmembrane helix</keyword>
<dbReference type="PANTHER" id="PTHR48041:SF139">
    <property type="entry name" value="PROTEIN SCARLET"/>
    <property type="match status" value="1"/>
</dbReference>
<evidence type="ECO:0000256" key="5">
    <source>
        <dbReference type="ARBA" id="ARBA00023136"/>
    </source>
</evidence>
<accession>A0A7S1UJ12</accession>